<evidence type="ECO:0000256" key="14">
    <source>
        <dbReference type="SAM" id="Phobius"/>
    </source>
</evidence>
<dbReference type="Pfam" id="PF02518">
    <property type="entry name" value="HATPase_c"/>
    <property type="match status" value="1"/>
</dbReference>
<evidence type="ECO:0000256" key="5">
    <source>
        <dbReference type="ARBA" id="ARBA00022553"/>
    </source>
</evidence>
<dbReference type="InterPro" id="IPR003594">
    <property type="entry name" value="HATPase_dom"/>
</dbReference>
<dbReference type="InterPro" id="IPR004358">
    <property type="entry name" value="Sig_transdc_His_kin-like_C"/>
</dbReference>
<evidence type="ECO:0000256" key="6">
    <source>
        <dbReference type="ARBA" id="ARBA00022679"/>
    </source>
</evidence>
<dbReference type="Proteomes" id="UP001501442">
    <property type="component" value="Unassembled WGS sequence"/>
</dbReference>
<evidence type="ECO:0000256" key="10">
    <source>
        <dbReference type="ARBA" id="ARBA00022840"/>
    </source>
</evidence>
<organism evidence="16 17">
    <name type="scientific">Actinoallomurus vinaceus</name>
    <dbReference type="NCBI Taxonomy" id="1080074"/>
    <lineage>
        <taxon>Bacteria</taxon>
        <taxon>Bacillati</taxon>
        <taxon>Actinomycetota</taxon>
        <taxon>Actinomycetes</taxon>
        <taxon>Streptosporangiales</taxon>
        <taxon>Thermomonosporaceae</taxon>
        <taxon>Actinoallomurus</taxon>
    </lineage>
</organism>
<comment type="catalytic activity">
    <reaction evidence="1">
        <text>ATP + protein L-histidine = ADP + protein N-phospho-L-histidine.</text>
        <dbReference type="EC" id="2.7.13.3"/>
    </reaction>
</comment>
<dbReference type="Gene3D" id="3.30.565.10">
    <property type="entry name" value="Histidine kinase-like ATPase, C-terminal domain"/>
    <property type="match status" value="1"/>
</dbReference>
<sequence length="563" mass="59972">MWPARGRKLSTRILTSQLSILVASMLVGFALFAHEERAKLDEQYRRRALAIAQTTAGTPEIQAAMEYGGAGDLVQSTAERMRKASGAGYIVVLDLKAVRHSHPNPALIGKPVAEPLVAADGRGHTGIDHGSLCRSANGKAPLYGPSGALVGEVSAGICERAVSSTLWSELPAFGLWLGIALAFGAGASYVLASRLKRRTFGLELEEIAKLLQEREAMLHGIKEGVIGFDRAERITIVNDEARRLLGLGASAVGRRLEEVVRPGRLRDVLAGADGGADASVLTDEHYLTVNRRPVRLRGRELGAVVTLRDRTELSGLLRELDGVRALTDALRAQQHEFSNRMHTVAGLLELGDHDEAIAYLTTAQGAEAALSESVRERIANPLVVGLILAKSVVAAERGVTLTLTEDSWLGESPSHVQAVLTILGNLVDNAIDAAGRPRPGAPAARPTEVTVRLTDGDGITMVVSDTGPGIPPGCADLIFTDGYSTKHTDRGGTDDARRAFEVRRRGLGLAIVHRLVRRIGGSIHVGEGPGATFTVRLPDSTRLHEAGEHREPGPQPHAKETIG</sequence>
<dbReference type="InterPro" id="IPR033463">
    <property type="entry name" value="sCache_3"/>
</dbReference>
<keyword evidence="13 14" id="KW-0472">Membrane</keyword>
<evidence type="ECO:0000256" key="7">
    <source>
        <dbReference type="ARBA" id="ARBA00022692"/>
    </source>
</evidence>
<dbReference type="GO" id="GO:0016301">
    <property type="term" value="F:kinase activity"/>
    <property type="evidence" value="ECO:0007669"/>
    <property type="project" value="UniProtKB-KW"/>
</dbReference>
<dbReference type="PANTHER" id="PTHR44936">
    <property type="entry name" value="SENSOR PROTEIN CREC"/>
    <property type="match status" value="1"/>
</dbReference>
<dbReference type="Pfam" id="PF00989">
    <property type="entry name" value="PAS"/>
    <property type="match status" value="1"/>
</dbReference>
<dbReference type="SUPFAM" id="SSF103190">
    <property type="entry name" value="Sensory domain-like"/>
    <property type="match status" value="1"/>
</dbReference>
<dbReference type="EC" id="2.7.13.3" evidence="3"/>
<dbReference type="InterPro" id="IPR039506">
    <property type="entry name" value="SPOB_a"/>
</dbReference>
<keyword evidence="5" id="KW-0597">Phosphoprotein</keyword>
<proteinExistence type="predicted"/>
<keyword evidence="4" id="KW-1003">Cell membrane</keyword>
<dbReference type="SUPFAM" id="SSF55874">
    <property type="entry name" value="ATPase domain of HSP90 chaperone/DNA topoisomerase II/histidine kinase"/>
    <property type="match status" value="1"/>
</dbReference>
<evidence type="ECO:0000313" key="17">
    <source>
        <dbReference type="Proteomes" id="UP001501442"/>
    </source>
</evidence>
<keyword evidence="8" id="KW-0547">Nucleotide-binding</keyword>
<reference evidence="17" key="1">
    <citation type="journal article" date="2019" name="Int. J. Syst. Evol. Microbiol.">
        <title>The Global Catalogue of Microorganisms (GCM) 10K type strain sequencing project: providing services to taxonomists for standard genome sequencing and annotation.</title>
        <authorList>
            <consortium name="The Broad Institute Genomics Platform"/>
            <consortium name="The Broad Institute Genome Sequencing Center for Infectious Disease"/>
            <person name="Wu L."/>
            <person name="Ma J."/>
        </authorList>
    </citation>
    <scope>NUCLEOTIDE SEQUENCE [LARGE SCALE GENOMIC DNA]</scope>
    <source>
        <strain evidence="17">JCM 17939</strain>
    </source>
</reference>
<dbReference type="Pfam" id="PF17203">
    <property type="entry name" value="sCache_3_2"/>
    <property type="match status" value="1"/>
</dbReference>
<dbReference type="InterPro" id="IPR036890">
    <property type="entry name" value="HATPase_C_sf"/>
</dbReference>
<dbReference type="PRINTS" id="PR00344">
    <property type="entry name" value="BCTRLSENSOR"/>
</dbReference>
<dbReference type="InterPro" id="IPR035965">
    <property type="entry name" value="PAS-like_dom_sf"/>
</dbReference>
<accession>A0ABP8US78</accession>
<evidence type="ECO:0000256" key="12">
    <source>
        <dbReference type="ARBA" id="ARBA00023012"/>
    </source>
</evidence>
<keyword evidence="10" id="KW-0067">ATP-binding</keyword>
<keyword evidence="17" id="KW-1185">Reference proteome</keyword>
<protein>
    <recommendedName>
        <fullName evidence="3">histidine kinase</fullName>
        <ecNumber evidence="3">2.7.13.3</ecNumber>
    </recommendedName>
</protein>
<evidence type="ECO:0000256" key="13">
    <source>
        <dbReference type="ARBA" id="ARBA00023136"/>
    </source>
</evidence>
<dbReference type="PANTHER" id="PTHR44936:SF9">
    <property type="entry name" value="SENSOR PROTEIN CREC"/>
    <property type="match status" value="1"/>
</dbReference>
<dbReference type="SMART" id="SM00387">
    <property type="entry name" value="HATPase_c"/>
    <property type="match status" value="1"/>
</dbReference>
<dbReference type="Gene3D" id="3.30.450.20">
    <property type="entry name" value="PAS domain"/>
    <property type="match status" value="2"/>
</dbReference>
<evidence type="ECO:0000256" key="1">
    <source>
        <dbReference type="ARBA" id="ARBA00000085"/>
    </source>
</evidence>
<evidence type="ECO:0000256" key="9">
    <source>
        <dbReference type="ARBA" id="ARBA00022777"/>
    </source>
</evidence>
<evidence type="ECO:0000256" key="11">
    <source>
        <dbReference type="ARBA" id="ARBA00022989"/>
    </source>
</evidence>
<keyword evidence="6" id="KW-0808">Transferase</keyword>
<keyword evidence="7 14" id="KW-0812">Transmembrane</keyword>
<dbReference type="Pfam" id="PF14689">
    <property type="entry name" value="SPOB_a"/>
    <property type="match status" value="1"/>
</dbReference>
<dbReference type="PROSITE" id="PS50109">
    <property type="entry name" value="HIS_KIN"/>
    <property type="match status" value="1"/>
</dbReference>
<comment type="subcellular location">
    <subcellularLocation>
        <location evidence="2">Cell membrane</location>
        <topology evidence="2">Multi-pass membrane protein</topology>
    </subcellularLocation>
</comment>
<evidence type="ECO:0000313" key="16">
    <source>
        <dbReference type="EMBL" id="GAA4637296.1"/>
    </source>
</evidence>
<feature type="transmembrane region" description="Helical" evidence="14">
    <location>
        <begin position="173"/>
        <end position="192"/>
    </location>
</feature>
<feature type="domain" description="Histidine kinase" evidence="15">
    <location>
        <begin position="332"/>
        <end position="541"/>
    </location>
</feature>
<keyword evidence="11 14" id="KW-1133">Transmembrane helix</keyword>
<evidence type="ECO:0000256" key="4">
    <source>
        <dbReference type="ARBA" id="ARBA00022475"/>
    </source>
</evidence>
<evidence type="ECO:0000256" key="3">
    <source>
        <dbReference type="ARBA" id="ARBA00012438"/>
    </source>
</evidence>
<dbReference type="InterPro" id="IPR005467">
    <property type="entry name" value="His_kinase_dom"/>
</dbReference>
<evidence type="ECO:0000256" key="8">
    <source>
        <dbReference type="ARBA" id="ARBA00022741"/>
    </source>
</evidence>
<dbReference type="RefSeq" id="WP_345440303.1">
    <property type="nucleotide sequence ID" value="NZ_BAABHK010000019.1"/>
</dbReference>
<gene>
    <name evidence="16" type="ORF">GCM10023196_090530</name>
</gene>
<feature type="transmembrane region" description="Helical" evidence="14">
    <location>
        <begin position="12"/>
        <end position="33"/>
    </location>
</feature>
<dbReference type="SUPFAM" id="SSF55890">
    <property type="entry name" value="Sporulation response regulatory protein Spo0B"/>
    <property type="match status" value="1"/>
</dbReference>
<dbReference type="EMBL" id="BAABHK010000019">
    <property type="protein sequence ID" value="GAA4637296.1"/>
    <property type="molecule type" value="Genomic_DNA"/>
</dbReference>
<comment type="caution">
    <text evidence="16">The sequence shown here is derived from an EMBL/GenBank/DDBJ whole genome shotgun (WGS) entry which is preliminary data.</text>
</comment>
<keyword evidence="9 16" id="KW-0418">Kinase</keyword>
<keyword evidence="12" id="KW-0902">Two-component regulatory system</keyword>
<name>A0ABP8US78_9ACTN</name>
<dbReference type="Gene3D" id="1.10.287.130">
    <property type="match status" value="1"/>
</dbReference>
<evidence type="ECO:0000259" key="15">
    <source>
        <dbReference type="PROSITE" id="PS50109"/>
    </source>
</evidence>
<dbReference type="InterPro" id="IPR016120">
    <property type="entry name" value="Sig_transdc_His_kin_SpoOB"/>
</dbReference>
<dbReference type="SUPFAM" id="SSF55785">
    <property type="entry name" value="PYP-like sensor domain (PAS domain)"/>
    <property type="match status" value="1"/>
</dbReference>
<dbReference type="InterPro" id="IPR029151">
    <property type="entry name" value="Sensor-like_sf"/>
</dbReference>
<dbReference type="InterPro" id="IPR013767">
    <property type="entry name" value="PAS_fold"/>
</dbReference>
<evidence type="ECO:0000256" key="2">
    <source>
        <dbReference type="ARBA" id="ARBA00004651"/>
    </source>
</evidence>
<dbReference type="InterPro" id="IPR050980">
    <property type="entry name" value="2C_sensor_his_kinase"/>
</dbReference>